<feature type="domain" description="F5/8 type C" evidence="1">
    <location>
        <begin position="288"/>
        <end position="405"/>
    </location>
</feature>
<dbReference type="InterPro" id="IPR008979">
    <property type="entry name" value="Galactose-bd-like_sf"/>
</dbReference>
<dbReference type="InterPro" id="IPR000421">
    <property type="entry name" value="FA58C"/>
</dbReference>
<evidence type="ECO:0000259" key="1">
    <source>
        <dbReference type="Pfam" id="PF00754"/>
    </source>
</evidence>
<accession>A0A1J4KK69</accession>
<proteinExistence type="predicted"/>
<gene>
    <name evidence="2" type="ORF">TRFO_20799</name>
</gene>
<name>A0A1J4KK69_9EUKA</name>
<dbReference type="Pfam" id="PF00754">
    <property type="entry name" value="F5_F8_type_C"/>
    <property type="match status" value="1"/>
</dbReference>
<evidence type="ECO:0000313" key="2">
    <source>
        <dbReference type="EMBL" id="OHT10070.1"/>
    </source>
</evidence>
<keyword evidence="3" id="KW-1185">Reference proteome</keyword>
<sequence length="436" mass="50720">MKKKLSLSCSGLLHAFTPRDNIDFTFYVGENKYSCNHIQACFISPVIHRMMIEDPLLDSYRIPISDNDKKFKAIIKLMNGNPISIKESTLTYILEISKLLGNSELINTVSNYLLVKPDISNVFDIIKQKRKFNCSINEEMNLIAEHFCEFQFEQLKSLTPAEIRNILNMNDKLKLKSEDSLYEIINQLIFYSEDYTELIECVSLENLSYNNLVDFISSISLNSFTPKLWDNICMRMKRDISQLENCEHFLNQRYQKFPFNPRDPMKGIFSYLTEKYNGNIHKNKIVVVTASSEGGNKPFQVVNHKWCHYFFTKDEPNAWLCFDFGAQKVSLTDYTIKSAPYGPGACHMKNWVIEGSDDGKKWEVIDKRVNEMSLNAASVMKSFHVHRFPEYRFIRLRIIGEDHHGKHYLQLAMIELFGELFPPESKIFQSAGTITY</sequence>
<dbReference type="Proteomes" id="UP000179807">
    <property type="component" value="Unassembled WGS sequence"/>
</dbReference>
<protein>
    <submittedName>
        <fullName evidence="2">F5/8 type C domain containing protein</fullName>
    </submittedName>
</protein>
<dbReference type="AlphaFoldDB" id="A0A1J4KK69"/>
<dbReference type="RefSeq" id="XP_068363206.1">
    <property type="nucleotide sequence ID" value="XM_068501592.1"/>
</dbReference>
<dbReference type="VEuPathDB" id="TrichDB:TRFO_20799"/>
<reference evidence="2" key="1">
    <citation type="submission" date="2016-10" db="EMBL/GenBank/DDBJ databases">
        <authorList>
            <person name="Benchimol M."/>
            <person name="Almeida L.G."/>
            <person name="Vasconcelos A.T."/>
            <person name="Perreira-Neves A."/>
            <person name="Rosa I.A."/>
            <person name="Tasca T."/>
            <person name="Bogo M.R."/>
            <person name="de Souza W."/>
        </authorList>
    </citation>
    <scope>NUCLEOTIDE SEQUENCE [LARGE SCALE GENOMIC DNA]</scope>
    <source>
        <strain evidence="2">K</strain>
    </source>
</reference>
<comment type="caution">
    <text evidence="2">The sequence shown here is derived from an EMBL/GenBank/DDBJ whole genome shotgun (WGS) entry which is preliminary data.</text>
</comment>
<dbReference type="Gene3D" id="2.60.120.260">
    <property type="entry name" value="Galactose-binding domain-like"/>
    <property type="match status" value="1"/>
</dbReference>
<evidence type="ECO:0000313" key="3">
    <source>
        <dbReference type="Proteomes" id="UP000179807"/>
    </source>
</evidence>
<dbReference type="EMBL" id="MLAK01000622">
    <property type="protein sequence ID" value="OHT10070.1"/>
    <property type="molecule type" value="Genomic_DNA"/>
</dbReference>
<dbReference type="SUPFAM" id="SSF54695">
    <property type="entry name" value="POZ domain"/>
    <property type="match status" value="1"/>
</dbReference>
<dbReference type="InterPro" id="IPR011333">
    <property type="entry name" value="SKP1/BTB/POZ_sf"/>
</dbReference>
<organism evidence="2 3">
    <name type="scientific">Tritrichomonas foetus</name>
    <dbReference type="NCBI Taxonomy" id="1144522"/>
    <lineage>
        <taxon>Eukaryota</taxon>
        <taxon>Metamonada</taxon>
        <taxon>Parabasalia</taxon>
        <taxon>Tritrichomonadida</taxon>
        <taxon>Tritrichomonadidae</taxon>
        <taxon>Tritrichomonas</taxon>
    </lineage>
</organism>
<dbReference type="SUPFAM" id="SSF49785">
    <property type="entry name" value="Galactose-binding domain-like"/>
    <property type="match status" value="1"/>
</dbReference>
<dbReference type="Gene3D" id="3.30.710.10">
    <property type="entry name" value="Potassium Channel Kv1.1, Chain A"/>
    <property type="match status" value="1"/>
</dbReference>
<dbReference type="OrthoDB" id="19132at2759"/>
<dbReference type="GeneID" id="94836296"/>